<evidence type="ECO:0000313" key="3">
    <source>
        <dbReference type="Proteomes" id="UP000007115"/>
    </source>
</evidence>
<proteinExistence type="predicted"/>
<dbReference type="RefSeq" id="XP_013950334.1">
    <property type="nucleotide sequence ID" value="XM_014094859.1"/>
</dbReference>
<feature type="signal peptide" evidence="1">
    <location>
        <begin position="1"/>
        <end position="20"/>
    </location>
</feature>
<dbReference type="EMBL" id="ABDF02000091">
    <property type="protein sequence ID" value="EHK16137.1"/>
    <property type="molecule type" value="Genomic_DNA"/>
</dbReference>
<protein>
    <submittedName>
        <fullName evidence="2">Uncharacterized protein</fullName>
    </submittedName>
</protein>
<name>G9NBD1_HYPVG</name>
<dbReference type="HOGENOM" id="CLU_765178_0_0_1"/>
<comment type="caution">
    <text evidence="2">The sequence shown here is derived from an EMBL/GenBank/DDBJ whole genome shotgun (WGS) entry which is preliminary data.</text>
</comment>
<dbReference type="eggNOG" id="ENOG502QZYW">
    <property type="taxonomic scope" value="Eukaryota"/>
</dbReference>
<dbReference type="InParanoid" id="G9NBD1"/>
<dbReference type="Proteomes" id="UP000007115">
    <property type="component" value="Unassembled WGS sequence"/>
</dbReference>
<reference evidence="2 3" key="1">
    <citation type="journal article" date="2011" name="Genome Biol.">
        <title>Comparative genome sequence analysis underscores mycoparasitism as the ancestral life style of Trichoderma.</title>
        <authorList>
            <person name="Kubicek C.P."/>
            <person name="Herrera-Estrella A."/>
            <person name="Seidl-Seiboth V."/>
            <person name="Martinez D.A."/>
            <person name="Druzhinina I.S."/>
            <person name="Thon M."/>
            <person name="Zeilinger S."/>
            <person name="Casas-Flores S."/>
            <person name="Horwitz B.A."/>
            <person name="Mukherjee P.K."/>
            <person name="Mukherjee M."/>
            <person name="Kredics L."/>
            <person name="Alcaraz L.D."/>
            <person name="Aerts A."/>
            <person name="Antal Z."/>
            <person name="Atanasova L."/>
            <person name="Cervantes-Badillo M.G."/>
            <person name="Challacombe J."/>
            <person name="Chertkov O."/>
            <person name="McCluskey K."/>
            <person name="Coulpier F."/>
            <person name="Deshpande N."/>
            <person name="von Doehren H."/>
            <person name="Ebbole D.J."/>
            <person name="Esquivel-Naranjo E.U."/>
            <person name="Fekete E."/>
            <person name="Flipphi M."/>
            <person name="Glaser F."/>
            <person name="Gomez-Rodriguez E.Y."/>
            <person name="Gruber S."/>
            <person name="Han C."/>
            <person name="Henrissat B."/>
            <person name="Hermosa R."/>
            <person name="Hernandez-Onate M."/>
            <person name="Karaffa L."/>
            <person name="Kosti I."/>
            <person name="Le Crom S."/>
            <person name="Lindquist E."/>
            <person name="Lucas S."/>
            <person name="Luebeck M."/>
            <person name="Luebeck P.S."/>
            <person name="Margeot A."/>
            <person name="Metz B."/>
            <person name="Misra M."/>
            <person name="Nevalainen H."/>
            <person name="Omann M."/>
            <person name="Packer N."/>
            <person name="Perrone G."/>
            <person name="Uresti-Rivera E.E."/>
            <person name="Salamov A."/>
            <person name="Schmoll M."/>
            <person name="Seiboth B."/>
            <person name="Shapiro H."/>
            <person name="Sukno S."/>
            <person name="Tamayo-Ramos J.A."/>
            <person name="Tisch D."/>
            <person name="Wiest A."/>
            <person name="Wilkinson H.H."/>
            <person name="Zhang M."/>
            <person name="Coutinho P.M."/>
            <person name="Kenerley C.M."/>
            <person name="Monte E."/>
            <person name="Baker S.E."/>
            <person name="Grigoriev I.V."/>
        </authorList>
    </citation>
    <scope>NUCLEOTIDE SEQUENCE [LARGE SCALE GENOMIC DNA]</scope>
    <source>
        <strain evidence="3">Gv29-8 / FGSC 10586</strain>
    </source>
</reference>
<keyword evidence="1" id="KW-0732">Signal</keyword>
<gene>
    <name evidence="2" type="ORF">TRIVIDRAFT_228067</name>
</gene>
<dbReference type="VEuPathDB" id="FungiDB:TRIVIDRAFT_228067"/>
<dbReference type="AlphaFoldDB" id="G9NBD1"/>
<dbReference type="GeneID" id="25792134"/>
<evidence type="ECO:0000256" key="1">
    <source>
        <dbReference type="SAM" id="SignalP"/>
    </source>
</evidence>
<keyword evidence="3" id="KW-1185">Reference proteome</keyword>
<feature type="chain" id="PRO_5003524329" evidence="1">
    <location>
        <begin position="21"/>
        <end position="362"/>
    </location>
</feature>
<evidence type="ECO:0000313" key="2">
    <source>
        <dbReference type="EMBL" id="EHK16137.1"/>
    </source>
</evidence>
<organism evidence="2 3">
    <name type="scientific">Hypocrea virens (strain Gv29-8 / FGSC 10586)</name>
    <name type="common">Gliocladium virens</name>
    <name type="synonym">Trichoderma virens</name>
    <dbReference type="NCBI Taxonomy" id="413071"/>
    <lineage>
        <taxon>Eukaryota</taxon>
        <taxon>Fungi</taxon>
        <taxon>Dikarya</taxon>
        <taxon>Ascomycota</taxon>
        <taxon>Pezizomycotina</taxon>
        <taxon>Sordariomycetes</taxon>
        <taxon>Hypocreomycetidae</taxon>
        <taxon>Hypocreales</taxon>
        <taxon>Hypocreaceae</taxon>
        <taxon>Trichoderma</taxon>
    </lineage>
</organism>
<accession>G9NBD1</accession>
<sequence length="362" mass="38808">MKIPTIAILAALGGLQTVVAQQVGNTMIWVDATTCDPWAKSNGFPAAAGSGGLFTTALGILQNIVDANFYRMLNPSKQSLATLPANVLAWERYRLNSTYDAFFGNNTNTTRGSQGVWNAGFALSGVHYLWAPSNGKPVQIFVACDDAPYLSKNSSGNVFYTDPFYHSTIPLNGDRPTTTQEVTSGCATNGRSGYRNKNTIHWFQNIILCTKNMNLPLGFTSKGLTAFGSGTTLDVAGKSWIGALFTQALWSTGIVGLTPSPHGFAAVHAIRNTRDVLYNPDAHKFFTFSLILDNLFWGSGVGQTPQQEYTSLQKTAAGKRIIDAFGLTNITVPARGVNWISGWTPPPMLGKDAANVGAIPTA</sequence>
<dbReference type="OMA" id="WERYRLN"/>
<dbReference type="OrthoDB" id="4884282at2759"/>